<comment type="caution">
    <text evidence="2">The sequence shown here is derived from an EMBL/GenBank/DDBJ whole genome shotgun (WGS) entry which is preliminary data.</text>
</comment>
<reference evidence="2" key="1">
    <citation type="journal article" date="2022" name="Int. J. Mol. Sci.">
        <title>Draft Genome of Tanacetum Coccineum: Genomic Comparison of Closely Related Tanacetum-Family Plants.</title>
        <authorList>
            <person name="Yamashiro T."/>
            <person name="Shiraishi A."/>
            <person name="Nakayama K."/>
            <person name="Satake H."/>
        </authorList>
    </citation>
    <scope>NUCLEOTIDE SEQUENCE</scope>
</reference>
<evidence type="ECO:0000313" key="2">
    <source>
        <dbReference type="EMBL" id="GJT64438.1"/>
    </source>
</evidence>
<dbReference type="Proteomes" id="UP001151760">
    <property type="component" value="Unassembled WGS sequence"/>
</dbReference>
<dbReference type="InterPro" id="IPR058570">
    <property type="entry name" value="HROB_OB"/>
</dbReference>
<gene>
    <name evidence="2" type="ORF">Tco_1015918</name>
</gene>
<proteinExistence type="predicted"/>
<dbReference type="Pfam" id="PF15072">
    <property type="entry name" value="HROB"/>
    <property type="match status" value="1"/>
</dbReference>
<reference evidence="2" key="2">
    <citation type="submission" date="2022-01" db="EMBL/GenBank/DDBJ databases">
        <authorList>
            <person name="Yamashiro T."/>
            <person name="Shiraishi A."/>
            <person name="Satake H."/>
            <person name="Nakayama K."/>
        </authorList>
    </citation>
    <scope>NUCLEOTIDE SEQUENCE</scope>
</reference>
<dbReference type="InterPro" id="IPR028045">
    <property type="entry name" value="HROB"/>
</dbReference>
<organism evidence="2 3">
    <name type="scientific">Tanacetum coccineum</name>
    <dbReference type="NCBI Taxonomy" id="301880"/>
    <lineage>
        <taxon>Eukaryota</taxon>
        <taxon>Viridiplantae</taxon>
        <taxon>Streptophyta</taxon>
        <taxon>Embryophyta</taxon>
        <taxon>Tracheophyta</taxon>
        <taxon>Spermatophyta</taxon>
        <taxon>Magnoliopsida</taxon>
        <taxon>eudicotyledons</taxon>
        <taxon>Gunneridae</taxon>
        <taxon>Pentapetalae</taxon>
        <taxon>asterids</taxon>
        <taxon>campanulids</taxon>
        <taxon>Asterales</taxon>
        <taxon>Asteraceae</taxon>
        <taxon>Asteroideae</taxon>
        <taxon>Anthemideae</taxon>
        <taxon>Anthemidinae</taxon>
        <taxon>Tanacetum</taxon>
    </lineage>
</organism>
<dbReference type="PANTHER" id="PTHR14523:SF1">
    <property type="entry name" value="HOMOLOGOUS RECOMBINATION OB-FOLD PROTEIN"/>
    <property type="match status" value="1"/>
</dbReference>
<name>A0ABQ5FM67_9ASTR</name>
<accession>A0ABQ5FM67</accession>
<protein>
    <recommendedName>
        <fullName evidence="1">Homologous recombination OB-fold protein OB-fold domain-containing protein</fullName>
    </recommendedName>
</protein>
<dbReference type="EMBL" id="BQNB010017544">
    <property type="protein sequence ID" value="GJT64438.1"/>
    <property type="molecule type" value="Genomic_DNA"/>
</dbReference>
<feature type="domain" description="Homologous recombination OB-fold protein OB-fold" evidence="1">
    <location>
        <begin position="158"/>
        <end position="242"/>
    </location>
</feature>
<sequence>MDANFNNETDPWEFGLDIDDSDLHLTSSLRSSNSTHVESSTLIQNPVTIIPGPAGVVQLSSNTRAEPYPSTPNPVRIIPGPAGIVQQAKLLKEKVFILDSDGALMSTQKYMQKIIEDVGEDDDFNSEAWVSATNYVIAFGGTVTGCLGDIDNFLKKGKLDHIVAIVKSCSPNMLGDLNVTLKDISGTIPGTIHHKVIGEDGYGKDITVGAAMILKNVSVFTPKPSEHYLNITMRNVVEVFRKDTVLGSGTG</sequence>
<dbReference type="PANTHER" id="PTHR14523">
    <property type="entry name" value="UNCHARACTERIZED PROTEIN C17ORF53 HOMOLOG"/>
    <property type="match status" value="1"/>
</dbReference>
<keyword evidence="3" id="KW-1185">Reference proteome</keyword>
<evidence type="ECO:0000259" key="1">
    <source>
        <dbReference type="Pfam" id="PF15072"/>
    </source>
</evidence>
<evidence type="ECO:0000313" key="3">
    <source>
        <dbReference type="Proteomes" id="UP001151760"/>
    </source>
</evidence>